<reference evidence="1 2" key="1">
    <citation type="submission" date="2012-02" db="EMBL/GenBank/DDBJ databases">
        <title>Complete sequence of chromosome of Singulisphaera acidiphila DSM 18658.</title>
        <authorList>
            <consortium name="US DOE Joint Genome Institute (JGI-PGF)"/>
            <person name="Lucas S."/>
            <person name="Copeland A."/>
            <person name="Lapidus A."/>
            <person name="Glavina del Rio T."/>
            <person name="Dalin E."/>
            <person name="Tice H."/>
            <person name="Bruce D."/>
            <person name="Goodwin L."/>
            <person name="Pitluck S."/>
            <person name="Peters L."/>
            <person name="Ovchinnikova G."/>
            <person name="Chertkov O."/>
            <person name="Kyrpides N."/>
            <person name="Mavromatis K."/>
            <person name="Ivanova N."/>
            <person name="Brettin T."/>
            <person name="Detter J.C."/>
            <person name="Han C."/>
            <person name="Larimer F."/>
            <person name="Land M."/>
            <person name="Hauser L."/>
            <person name="Markowitz V."/>
            <person name="Cheng J.-F."/>
            <person name="Hugenholtz P."/>
            <person name="Woyke T."/>
            <person name="Wu D."/>
            <person name="Tindall B."/>
            <person name="Pomrenke H."/>
            <person name="Brambilla E."/>
            <person name="Klenk H.-P."/>
            <person name="Eisen J.A."/>
        </authorList>
    </citation>
    <scope>NUCLEOTIDE SEQUENCE [LARGE SCALE GENOMIC DNA]</scope>
    <source>
        <strain evidence="2">ATCC BAA-1392 / DSM 18658 / VKM B-2454 / MOB10</strain>
    </source>
</reference>
<sequence>MTINKFIERIESSKINNLAYKVDGKEGLVSVWKYDGSYFVTWEECPAGEQYDESTYTRDERHRLGSIEQLMAFLADQGLRPEAFQP</sequence>
<dbReference type="AlphaFoldDB" id="L0D697"/>
<dbReference type="KEGG" id="saci:Sinac_0345"/>
<keyword evidence="2" id="KW-1185">Reference proteome</keyword>
<dbReference type="EMBL" id="CP003364">
    <property type="protein sequence ID" value="AGA24787.1"/>
    <property type="molecule type" value="Genomic_DNA"/>
</dbReference>
<dbReference type="RefSeq" id="WP_015243972.1">
    <property type="nucleotide sequence ID" value="NC_019892.1"/>
</dbReference>
<evidence type="ECO:0000313" key="2">
    <source>
        <dbReference type="Proteomes" id="UP000010798"/>
    </source>
</evidence>
<evidence type="ECO:0000313" key="1">
    <source>
        <dbReference type="EMBL" id="AGA24787.1"/>
    </source>
</evidence>
<organism evidence="1 2">
    <name type="scientific">Singulisphaera acidiphila (strain ATCC BAA-1392 / DSM 18658 / VKM B-2454 / MOB10)</name>
    <dbReference type="NCBI Taxonomy" id="886293"/>
    <lineage>
        <taxon>Bacteria</taxon>
        <taxon>Pseudomonadati</taxon>
        <taxon>Planctomycetota</taxon>
        <taxon>Planctomycetia</taxon>
        <taxon>Isosphaerales</taxon>
        <taxon>Isosphaeraceae</taxon>
        <taxon>Singulisphaera</taxon>
    </lineage>
</organism>
<proteinExistence type="predicted"/>
<dbReference type="HOGENOM" id="CLU_2496205_0_0_0"/>
<protein>
    <submittedName>
        <fullName evidence="1">Uncharacterized protein</fullName>
    </submittedName>
</protein>
<gene>
    <name evidence="1" type="ordered locus">Sinac_0345</name>
</gene>
<name>L0D697_SINAD</name>
<dbReference type="OrthoDB" id="1266135at2"/>
<dbReference type="Proteomes" id="UP000010798">
    <property type="component" value="Chromosome"/>
</dbReference>
<accession>L0D697</accession>